<dbReference type="PANTHER" id="PTHR37423:SF2">
    <property type="entry name" value="MEMBRANE-BOUND LYTIC MUREIN TRANSGLYCOSYLASE C"/>
    <property type="match status" value="1"/>
</dbReference>
<protein>
    <submittedName>
        <fullName evidence="6">Soluble lytic murein transglycosylase</fullName>
    </submittedName>
</protein>
<dbReference type="InterPro" id="IPR008939">
    <property type="entry name" value="Lytic_TGlycosylase_superhlx_U"/>
</dbReference>
<dbReference type="InterPro" id="IPR008258">
    <property type="entry name" value="Transglycosylase_SLT_dom_1"/>
</dbReference>
<reference evidence="6 7" key="1">
    <citation type="submission" date="2016-10" db="EMBL/GenBank/DDBJ databases">
        <authorList>
            <person name="de Groot N.N."/>
        </authorList>
    </citation>
    <scope>NUCLEOTIDE SEQUENCE [LARGE SCALE GENOMIC DNA]</scope>
    <source>
        <strain evidence="6 7">DSM 22007</strain>
    </source>
</reference>
<accession>A0A1H9C9J6</accession>
<comment type="similarity">
    <text evidence="1">Belongs to the transglycosylase Slt family.</text>
</comment>
<dbReference type="PANTHER" id="PTHR37423">
    <property type="entry name" value="SOLUBLE LYTIC MUREIN TRANSGLYCOSYLASE-RELATED"/>
    <property type="match status" value="1"/>
</dbReference>
<evidence type="ECO:0000256" key="2">
    <source>
        <dbReference type="ARBA" id="ARBA00009387"/>
    </source>
</evidence>
<dbReference type="GO" id="GO:0042597">
    <property type="term" value="C:periplasmic space"/>
    <property type="evidence" value="ECO:0007669"/>
    <property type="project" value="InterPro"/>
</dbReference>
<feature type="signal peptide" evidence="4">
    <location>
        <begin position="1"/>
        <end position="20"/>
    </location>
</feature>
<evidence type="ECO:0000259" key="5">
    <source>
        <dbReference type="Pfam" id="PF01464"/>
    </source>
</evidence>
<feature type="domain" description="Transglycosylase SLT" evidence="5">
    <location>
        <begin position="487"/>
        <end position="588"/>
    </location>
</feature>
<dbReference type="SUPFAM" id="SSF53955">
    <property type="entry name" value="Lysozyme-like"/>
    <property type="match status" value="1"/>
</dbReference>
<dbReference type="STRING" id="657014.SAMN04488092_103159"/>
<dbReference type="OrthoDB" id="9815002at2"/>
<gene>
    <name evidence="6" type="ORF">SAMN04488092_103159</name>
</gene>
<dbReference type="InterPro" id="IPR000189">
    <property type="entry name" value="Transglyc_AS"/>
</dbReference>
<dbReference type="SUPFAM" id="SSF48435">
    <property type="entry name" value="Bacterial muramidases"/>
    <property type="match status" value="1"/>
</dbReference>
<dbReference type="CDD" id="cd13401">
    <property type="entry name" value="Slt70-like"/>
    <property type="match status" value="1"/>
</dbReference>
<dbReference type="GO" id="GO:0008933">
    <property type="term" value="F:peptidoglycan lytic transglycosylase activity"/>
    <property type="evidence" value="ECO:0007669"/>
    <property type="project" value="InterPro"/>
</dbReference>
<dbReference type="Pfam" id="PF01464">
    <property type="entry name" value="SLT"/>
    <property type="match status" value="1"/>
</dbReference>
<evidence type="ECO:0000256" key="3">
    <source>
        <dbReference type="ARBA" id="ARBA00022729"/>
    </source>
</evidence>
<keyword evidence="7" id="KW-1185">Reference proteome</keyword>
<dbReference type="Gene3D" id="1.25.20.10">
    <property type="entry name" value="Bacterial muramidases"/>
    <property type="match status" value="1"/>
</dbReference>
<dbReference type="EMBL" id="FOEP01000003">
    <property type="protein sequence ID" value="SEP97368.1"/>
    <property type="molecule type" value="Genomic_DNA"/>
</dbReference>
<dbReference type="GO" id="GO:0004553">
    <property type="term" value="F:hydrolase activity, hydrolyzing O-glycosyl compounds"/>
    <property type="evidence" value="ECO:0007669"/>
    <property type="project" value="InterPro"/>
</dbReference>
<evidence type="ECO:0000313" key="7">
    <source>
        <dbReference type="Proteomes" id="UP000198634"/>
    </source>
</evidence>
<proteinExistence type="inferred from homology"/>
<organism evidence="6 7">
    <name type="scientific">Thalassovita taeanensis</name>
    <dbReference type="NCBI Taxonomy" id="657014"/>
    <lineage>
        <taxon>Bacteria</taxon>
        <taxon>Pseudomonadati</taxon>
        <taxon>Pseudomonadota</taxon>
        <taxon>Alphaproteobacteria</taxon>
        <taxon>Rhodobacterales</taxon>
        <taxon>Roseobacteraceae</taxon>
        <taxon>Thalassovita</taxon>
    </lineage>
</organism>
<dbReference type="AlphaFoldDB" id="A0A1H9C9J6"/>
<dbReference type="InterPro" id="IPR023346">
    <property type="entry name" value="Lysozyme-like_dom_sf"/>
</dbReference>
<dbReference type="Gene3D" id="1.10.530.10">
    <property type="match status" value="1"/>
</dbReference>
<feature type="chain" id="PRO_5009300839" evidence="4">
    <location>
        <begin position="21"/>
        <end position="647"/>
    </location>
</feature>
<name>A0A1H9C9J6_9RHOB</name>
<dbReference type="GO" id="GO:0000270">
    <property type="term" value="P:peptidoglycan metabolic process"/>
    <property type="evidence" value="ECO:0007669"/>
    <property type="project" value="InterPro"/>
</dbReference>
<dbReference type="RefSeq" id="WP_090269092.1">
    <property type="nucleotide sequence ID" value="NZ_FOEP01000003.1"/>
</dbReference>
<evidence type="ECO:0000256" key="4">
    <source>
        <dbReference type="SAM" id="SignalP"/>
    </source>
</evidence>
<keyword evidence="3 4" id="KW-0732">Signal</keyword>
<evidence type="ECO:0000256" key="1">
    <source>
        <dbReference type="ARBA" id="ARBA00007734"/>
    </source>
</evidence>
<comment type="similarity">
    <text evidence="2">Belongs to the virb1 family.</text>
</comment>
<sequence>MLRVIPFVIAISLFASGAGADGPRPLANALEAARAGNWENAERLAARAGGVAGDIVEWQRLRAGQGDLAEVRGFLQRRSDWPGLKLLRKRSEGMLEGASPAEVLAFFQDEAAQTGAGVLAHAEALATTGSRGDAEAELVLAWRVMALEPGEQDAFLARHGALLAPHHAARLDMALWRGWASNVARMLPLVTDGQRRLAAARLGLAADRDGVDQLIEAVPEALRGDAGLAYARFEWRLRKGRTDDAVALMLERSATPELLGEPERWAGWRRYLARDRMRDGKAQEAYRLAAHHGLQEGSSYADLEWLSGYLALRFLNDPALALDHFQRFRAAVETPISLGRAGYWIGRAQEALGDGEAAKLAYAEGAQYQTSFYGLLAAERGGVAFDTTLAGEEAFPGWRQAAFTKSSVFEAGILLINAGQIALAEQFLTHLAEGLDRAELGQMGEMAIELDQPHLAVMIGKEAAKKGITLSRPYYALHPMRKLTLPVPMELALSIARRESEFDAGVVSGAGAQGLMQLMPGTSTLVAKRLGLEHEPGKVLSDWSYNAVLGSAYLAGLAEDFGGNVVLVAAGYNAGPGRPTRWMQERGDPRVGGVDVVDWIEEIPFRETQNYVMRVAESLPIYRARLGRDPLPVPFSAELSGRTLLAD</sequence>
<dbReference type="Proteomes" id="UP000198634">
    <property type="component" value="Unassembled WGS sequence"/>
</dbReference>
<evidence type="ECO:0000313" key="6">
    <source>
        <dbReference type="EMBL" id="SEP97368.1"/>
    </source>
</evidence>
<dbReference type="GO" id="GO:0016020">
    <property type="term" value="C:membrane"/>
    <property type="evidence" value="ECO:0007669"/>
    <property type="project" value="InterPro"/>
</dbReference>
<dbReference type="PROSITE" id="PS00922">
    <property type="entry name" value="TRANSGLYCOSYLASE"/>
    <property type="match status" value="1"/>
</dbReference>